<dbReference type="InterPro" id="IPR009061">
    <property type="entry name" value="DNA-bd_dom_put_sf"/>
</dbReference>
<protein>
    <recommendedName>
        <fullName evidence="1">Helix-turn-helix domain-containing protein</fullName>
    </recommendedName>
</protein>
<accession>A0A382CUK5</accession>
<dbReference type="EMBL" id="UINC01036216">
    <property type="protein sequence ID" value="SVB29846.1"/>
    <property type="molecule type" value="Genomic_DNA"/>
</dbReference>
<dbReference type="GO" id="GO:0003677">
    <property type="term" value="F:DNA binding"/>
    <property type="evidence" value="ECO:0007669"/>
    <property type="project" value="InterPro"/>
</dbReference>
<dbReference type="InterPro" id="IPR041657">
    <property type="entry name" value="HTH_17"/>
</dbReference>
<gene>
    <name evidence="2" type="ORF">METZ01_LOCUS182700</name>
</gene>
<dbReference type="AlphaFoldDB" id="A0A382CUK5"/>
<name>A0A382CUK5_9ZZZZ</name>
<feature type="domain" description="Helix-turn-helix" evidence="1">
    <location>
        <begin position="3"/>
        <end position="45"/>
    </location>
</feature>
<sequence>MNLRVKDVATRLNISEKTVYKWLRDGLLPARRIGKTWIITEEALHSVSTPANLISQSNAIGSQSYPLITSNVELTTDYLKTSPTHSDGETLKKFIDILAGATQQGLNKVLGPRSSDQSTIENIAASLDTAEGEILLQGIGLREFFGEKRYTTILRQMSSDDRPVQVRAILVNPVSEFARARAVAEDGLQFDDEGRFKSGPLYNDSWRSLNVIADLKKQSELRTRFGIDVRFVDHWPSVYMVMTTKSVFVETYHFGKPDSALDGSSIDGLVPMFHFESSSSYAQILRQHFNYIWSGSNPHIKTFSLGEIAEAMQVTF</sequence>
<dbReference type="InterPro" id="IPR010093">
    <property type="entry name" value="SinI_DNA-bd"/>
</dbReference>
<proteinExistence type="predicted"/>
<reference evidence="2" key="1">
    <citation type="submission" date="2018-05" db="EMBL/GenBank/DDBJ databases">
        <authorList>
            <person name="Lanie J.A."/>
            <person name="Ng W.-L."/>
            <person name="Kazmierczak K.M."/>
            <person name="Andrzejewski T.M."/>
            <person name="Davidsen T.M."/>
            <person name="Wayne K.J."/>
            <person name="Tettelin H."/>
            <person name="Glass J.I."/>
            <person name="Rusch D."/>
            <person name="Podicherti R."/>
            <person name="Tsui H.-C.T."/>
            <person name="Winkler M.E."/>
        </authorList>
    </citation>
    <scope>NUCLEOTIDE SEQUENCE</scope>
</reference>
<dbReference type="NCBIfam" id="TIGR01764">
    <property type="entry name" value="excise"/>
    <property type="match status" value="1"/>
</dbReference>
<evidence type="ECO:0000259" key="1">
    <source>
        <dbReference type="Pfam" id="PF12728"/>
    </source>
</evidence>
<evidence type="ECO:0000313" key="2">
    <source>
        <dbReference type="EMBL" id="SVB29846.1"/>
    </source>
</evidence>
<dbReference type="Pfam" id="PF12728">
    <property type="entry name" value="HTH_17"/>
    <property type="match status" value="1"/>
</dbReference>
<dbReference type="SUPFAM" id="SSF46955">
    <property type="entry name" value="Putative DNA-binding domain"/>
    <property type="match status" value="1"/>
</dbReference>
<organism evidence="2">
    <name type="scientific">marine metagenome</name>
    <dbReference type="NCBI Taxonomy" id="408172"/>
    <lineage>
        <taxon>unclassified sequences</taxon>
        <taxon>metagenomes</taxon>
        <taxon>ecological metagenomes</taxon>
    </lineage>
</organism>